<keyword evidence="1" id="KW-0813">Transport</keyword>
<dbReference type="Gene3D" id="1.10.3520.10">
    <property type="entry name" value="Glycolipid transfer protein"/>
    <property type="match status" value="1"/>
</dbReference>
<name>A0A9P6NZ98_9BASI</name>
<dbReference type="PANTHER" id="PTHR10219">
    <property type="entry name" value="GLYCOLIPID TRANSFER PROTEIN-RELATED"/>
    <property type="match status" value="1"/>
</dbReference>
<gene>
    <name evidence="3" type="ORF">CROQUDRAFT_719397</name>
</gene>
<dbReference type="GO" id="GO:1902388">
    <property type="term" value="F:ceramide 1-phosphate transfer activity"/>
    <property type="evidence" value="ECO:0007669"/>
    <property type="project" value="TreeGrafter"/>
</dbReference>
<evidence type="ECO:0000313" key="3">
    <source>
        <dbReference type="EMBL" id="KAG0152135.1"/>
    </source>
</evidence>
<dbReference type="InterPro" id="IPR014830">
    <property type="entry name" value="Glycolipid_transfer_prot_dom"/>
</dbReference>
<keyword evidence="4" id="KW-1185">Reference proteome</keyword>
<protein>
    <recommendedName>
        <fullName evidence="2">Glycolipid transfer protein domain-containing protein</fullName>
    </recommendedName>
</protein>
<evidence type="ECO:0000259" key="2">
    <source>
        <dbReference type="Pfam" id="PF08718"/>
    </source>
</evidence>
<dbReference type="Proteomes" id="UP000886653">
    <property type="component" value="Unassembled WGS sequence"/>
</dbReference>
<dbReference type="GO" id="GO:1902387">
    <property type="term" value="F:ceramide 1-phosphate binding"/>
    <property type="evidence" value="ECO:0007669"/>
    <property type="project" value="TreeGrafter"/>
</dbReference>
<dbReference type="Pfam" id="PF08718">
    <property type="entry name" value="GLTP"/>
    <property type="match status" value="1"/>
</dbReference>
<dbReference type="OrthoDB" id="205255at2759"/>
<dbReference type="FunFam" id="1.10.3520.10:FF:000001">
    <property type="entry name" value="Pleckstrin domain-containing family A member 8"/>
    <property type="match status" value="1"/>
</dbReference>
<dbReference type="SUPFAM" id="SSF110004">
    <property type="entry name" value="Glycolipid transfer protein, GLTP"/>
    <property type="match status" value="1"/>
</dbReference>
<dbReference type="EMBL" id="MU167209">
    <property type="protein sequence ID" value="KAG0152135.1"/>
    <property type="molecule type" value="Genomic_DNA"/>
</dbReference>
<dbReference type="GO" id="GO:0016020">
    <property type="term" value="C:membrane"/>
    <property type="evidence" value="ECO:0007669"/>
    <property type="project" value="TreeGrafter"/>
</dbReference>
<evidence type="ECO:0000313" key="4">
    <source>
        <dbReference type="Proteomes" id="UP000886653"/>
    </source>
</evidence>
<accession>A0A9P6NZ98</accession>
<reference evidence="3" key="1">
    <citation type="submission" date="2013-11" db="EMBL/GenBank/DDBJ databases">
        <title>Genome sequence of the fusiform rust pathogen reveals effectors for host alternation and coevolution with pine.</title>
        <authorList>
            <consortium name="DOE Joint Genome Institute"/>
            <person name="Smith K."/>
            <person name="Pendleton A."/>
            <person name="Kubisiak T."/>
            <person name="Anderson C."/>
            <person name="Salamov A."/>
            <person name="Aerts A."/>
            <person name="Riley R."/>
            <person name="Clum A."/>
            <person name="Lindquist E."/>
            <person name="Ence D."/>
            <person name="Campbell M."/>
            <person name="Kronenberg Z."/>
            <person name="Feau N."/>
            <person name="Dhillon B."/>
            <person name="Hamelin R."/>
            <person name="Burleigh J."/>
            <person name="Smith J."/>
            <person name="Yandell M."/>
            <person name="Nelson C."/>
            <person name="Grigoriev I."/>
            <person name="Davis J."/>
        </authorList>
    </citation>
    <scope>NUCLEOTIDE SEQUENCE</scope>
    <source>
        <strain evidence="3">G11</strain>
    </source>
</reference>
<dbReference type="InterPro" id="IPR036497">
    <property type="entry name" value="GLTP_sf"/>
</dbReference>
<dbReference type="GO" id="GO:0005829">
    <property type="term" value="C:cytosol"/>
    <property type="evidence" value="ECO:0007669"/>
    <property type="project" value="TreeGrafter"/>
</dbReference>
<dbReference type="PANTHER" id="PTHR10219:SF25">
    <property type="entry name" value="PLECKSTRIN HOMOLOGY DOMAIN-CONTAINING FAMILY A MEMBER 8"/>
    <property type="match status" value="1"/>
</dbReference>
<proteinExistence type="predicted"/>
<organism evidence="3 4">
    <name type="scientific">Cronartium quercuum f. sp. fusiforme G11</name>
    <dbReference type="NCBI Taxonomy" id="708437"/>
    <lineage>
        <taxon>Eukaryota</taxon>
        <taxon>Fungi</taxon>
        <taxon>Dikarya</taxon>
        <taxon>Basidiomycota</taxon>
        <taxon>Pucciniomycotina</taxon>
        <taxon>Pucciniomycetes</taxon>
        <taxon>Pucciniales</taxon>
        <taxon>Coleosporiaceae</taxon>
        <taxon>Cronartium</taxon>
    </lineage>
</organism>
<comment type="caution">
    <text evidence="3">The sequence shown here is derived from an EMBL/GenBank/DDBJ whole genome shotgun (WGS) entry which is preliminary data.</text>
</comment>
<feature type="domain" description="Glycolipid transfer protein" evidence="2">
    <location>
        <begin position="25"/>
        <end position="163"/>
    </location>
</feature>
<sequence>MTTATCYFDTINRSYADVPVTDQGVDTMTFLEASEELVKLFDLFGSKAFAVVQSDLTGNITKIRTLYNTNKAECSTLECLVEYEKTAKRRDATQGLLWLTRGLHFTYEGLRRSQENPTEELSESFTKGYETSLKPYHSFVVRPVFGLAMKACPYRADLFSKLGAPEKVEVELAKWLEALEKIVQKIQAFYEKGNYGKGL</sequence>
<dbReference type="AlphaFoldDB" id="A0A9P6NZ98"/>
<evidence type="ECO:0000256" key="1">
    <source>
        <dbReference type="ARBA" id="ARBA00022448"/>
    </source>
</evidence>